<keyword evidence="3" id="KW-1185">Reference proteome</keyword>
<proteinExistence type="predicted"/>
<dbReference type="GO" id="GO:0008168">
    <property type="term" value="F:methyltransferase activity"/>
    <property type="evidence" value="ECO:0007669"/>
    <property type="project" value="UniProtKB-KW"/>
</dbReference>
<dbReference type="PANTHER" id="PTHR34203:SF15">
    <property type="entry name" value="SLL1173 PROTEIN"/>
    <property type="match status" value="1"/>
</dbReference>
<keyword evidence="2" id="KW-0489">Methyltransferase</keyword>
<sequence length="280" mass="30742">MRSVSSAVAFDALFLYPSADRTIGPCLAQAGEFARAEVDFLRDHLPPGSAFCDVGANIGTVSIPLARSVQGLSVFSFEPQLPIYRLLMRNIALNGVMSVEAFPWALGEADGLVEFAMPAMDMPVNFGAVGRDSLQGEKTPVVMRRLDSLALPPLAMIKIDVEGYDLEVVGGARETIARDRPVLFCEAHPSPKTAELISLLGRWDYELYWFFAPFVSAGSAPQPKGSGRIVGDANIAAFPKPLAPRWPLPRIRAPREDWRSRAGEFTYLERYGYKRQPLTP</sequence>
<dbReference type="NCBIfam" id="TIGR01444">
    <property type="entry name" value="fkbM_fam"/>
    <property type="match status" value="1"/>
</dbReference>
<dbReference type="SUPFAM" id="SSF53335">
    <property type="entry name" value="S-adenosyl-L-methionine-dependent methyltransferases"/>
    <property type="match status" value="1"/>
</dbReference>
<organism evidence="2 3">
    <name type="scientific">Microvirga arsenatis</name>
    <dbReference type="NCBI Taxonomy" id="2692265"/>
    <lineage>
        <taxon>Bacteria</taxon>
        <taxon>Pseudomonadati</taxon>
        <taxon>Pseudomonadota</taxon>
        <taxon>Alphaproteobacteria</taxon>
        <taxon>Hyphomicrobiales</taxon>
        <taxon>Methylobacteriaceae</taxon>
        <taxon>Microvirga</taxon>
    </lineage>
</organism>
<dbReference type="Pfam" id="PF05050">
    <property type="entry name" value="Methyltransf_21"/>
    <property type="match status" value="1"/>
</dbReference>
<dbReference type="InterPro" id="IPR029063">
    <property type="entry name" value="SAM-dependent_MTases_sf"/>
</dbReference>
<comment type="caution">
    <text evidence="2">The sequence shown here is derived from an EMBL/GenBank/DDBJ whole genome shotgun (WGS) entry which is preliminary data.</text>
</comment>
<keyword evidence="2" id="KW-0808">Transferase</keyword>
<name>A0ABW9Z317_9HYPH</name>
<feature type="domain" description="Methyltransferase FkbM" evidence="1">
    <location>
        <begin position="53"/>
        <end position="206"/>
    </location>
</feature>
<evidence type="ECO:0000313" key="3">
    <source>
        <dbReference type="Proteomes" id="UP000818323"/>
    </source>
</evidence>
<dbReference type="Gene3D" id="3.40.50.150">
    <property type="entry name" value="Vaccinia Virus protein VP39"/>
    <property type="match status" value="1"/>
</dbReference>
<protein>
    <submittedName>
        <fullName evidence="2">FkbM family methyltransferase</fullName>
    </submittedName>
</protein>
<dbReference type="RefSeq" id="WP_161725912.1">
    <property type="nucleotide sequence ID" value="NZ_JAAAXI010000026.1"/>
</dbReference>
<dbReference type="InterPro" id="IPR006342">
    <property type="entry name" value="FkbM_mtfrase"/>
</dbReference>
<accession>A0ABW9Z317</accession>
<dbReference type="PANTHER" id="PTHR34203">
    <property type="entry name" value="METHYLTRANSFERASE, FKBM FAMILY PROTEIN"/>
    <property type="match status" value="1"/>
</dbReference>
<dbReference type="Proteomes" id="UP000818323">
    <property type="component" value="Unassembled WGS sequence"/>
</dbReference>
<dbReference type="GO" id="GO:0032259">
    <property type="term" value="P:methylation"/>
    <property type="evidence" value="ECO:0007669"/>
    <property type="project" value="UniProtKB-KW"/>
</dbReference>
<reference evidence="2 3" key="1">
    <citation type="submission" date="2020-01" db="EMBL/GenBank/DDBJ databases">
        <title>Microvirga sp. nov., an arsenate reduction bacterium isolated from Tibet hotspring sediments.</title>
        <authorList>
            <person name="Yuan C.-G."/>
        </authorList>
    </citation>
    <scope>NUCLEOTIDE SEQUENCE [LARGE SCALE GENOMIC DNA]</scope>
    <source>
        <strain evidence="2 3">SYSU G3D203</strain>
    </source>
</reference>
<dbReference type="EMBL" id="JAAAXJ010000021">
    <property type="protein sequence ID" value="NBJ26917.1"/>
    <property type="molecule type" value="Genomic_DNA"/>
</dbReference>
<evidence type="ECO:0000313" key="2">
    <source>
        <dbReference type="EMBL" id="NBJ26917.1"/>
    </source>
</evidence>
<dbReference type="InterPro" id="IPR052514">
    <property type="entry name" value="SAM-dependent_MTase"/>
</dbReference>
<gene>
    <name evidence="2" type="ORF">GR303_21530</name>
</gene>
<evidence type="ECO:0000259" key="1">
    <source>
        <dbReference type="Pfam" id="PF05050"/>
    </source>
</evidence>